<dbReference type="SUPFAM" id="SSF53098">
    <property type="entry name" value="Ribonuclease H-like"/>
    <property type="match status" value="1"/>
</dbReference>
<protein>
    <recommendedName>
        <fullName evidence="1">DUF4371 domain-containing protein</fullName>
    </recommendedName>
</protein>
<dbReference type="PANTHER" id="PTHR45749">
    <property type="match status" value="1"/>
</dbReference>
<dbReference type="HOGENOM" id="CLU_006175_4_2_1"/>
<dbReference type="InterPro" id="IPR012337">
    <property type="entry name" value="RNaseH-like_sf"/>
</dbReference>
<dbReference type="AlphaFoldDB" id="H3BB00"/>
<dbReference type="eggNOG" id="ENOG502R6J9">
    <property type="taxonomic scope" value="Eukaryota"/>
</dbReference>
<reference evidence="3" key="1">
    <citation type="submission" date="2011-08" db="EMBL/GenBank/DDBJ databases">
        <title>The draft genome of Latimeria chalumnae.</title>
        <authorList>
            <person name="Di Palma F."/>
            <person name="Alfoldi J."/>
            <person name="Johnson J."/>
            <person name="Berlin A."/>
            <person name="Gnerre S."/>
            <person name="Jaffe D."/>
            <person name="MacCallum I."/>
            <person name="Young S."/>
            <person name="Walker B.J."/>
            <person name="Lander E."/>
            <person name="Lindblad-Toh K."/>
        </authorList>
    </citation>
    <scope>NUCLEOTIDE SEQUENCE [LARGE SCALE GENOMIC DNA]</scope>
    <source>
        <strain evidence="3">Wild caught</strain>
    </source>
</reference>
<dbReference type="InParanoid" id="H3BB00"/>
<feature type="domain" description="DUF4371" evidence="1">
    <location>
        <begin position="100"/>
        <end position="296"/>
    </location>
</feature>
<accession>H3BB00</accession>
<organism evidence="2 3">
    <name type="scientific">Latimeria chalumnae</name>
    <name type="common">Coelacanth</name>
    <dbReference type="NCBI Taxonomy" id="7897"/>
    <lineage>
        <taxon>Eukaryota</taxon>
        <taxon>Metazoa</taxon>
        <taxon>Chordata</taxon>
        <taxon>Craniata</taxon>
        <taxon>Vertebrata</taxon>
        <taxon>Euteleostomi</taxon>
        <taxon>Coelacanthiformes</taxon>
        <taxon>Coelacanthidae</taxon>
        <taxon>Latimeria</taxon>
    </lineage>
</organism>
<dbReference type="Pfam" id="PF14291">
    <property type="entry name" value="DUF4371"/>
    <property type="match status" value="1"/>
</dbReference>
<dbReference type="InterPro" id="IPR025398">
    <property type="entry name" value="DUF4371"/>
</dbReference>
<sequence>ITGNLKERTFFLRPLEAKHTIVKKGRITPALKALQKYGKTAQQFQTSWYGSYKWLTSSARWPCLLLTTKKSTWLSEGYSDWKNLSWSALHCFSKEHIQNEVSLKHLEPKETPIDALLNEYIDNVRKKKKLVDISVLLSHQELAFHGHDETADLINQGNYRGLFDCFFHHNTLRAHWQRNSIVFSRLSKTIQNELTGCVAKEIRLHIDWEIKERSVFACEVDKTTDIFQLGQFSLVLHYVDKKGNPQERSMGFKDISVDRTTVALKQAMDSVISKYDYTTKLVSQSYDGAAVMAGERGGLQVLIKMEGLQTFFGHCFAHQLNLILQQGAQNMFFCIPEWLYYIFHLFKTLGRGIPSLCAVQWTSNSRDLYTILSEREPLCDVFQEIVDGPGSQRQASGYLMSLTHFQFLVLAFSYCRGAQLYFCEGQISKKTTLQERVADIKALRFLEFVDSSWFPAFSKQFPLEAFTSFSNSYGSYFDLDHLKNKTEFGVIFSDDQFQKCSVSDILHIIIETVVGTIPENRECGKKLFFCLKRIKTYLRSTMEQGHLSVLATISIEKELLSFLEKQPTWYDDVITRFASQMDRWLDLYK</sequence>
<dbReference type="STRING" id="7897.ENSLACP00000019071"/>
<dbReference type="Ensembl" id="ENSLACT00000019204.1">
    <property type="protein sequence ID" value="ENSLACP00000019071.1"/>
    <property type="gene ID" value="ENSLACG00000016783.1"/>
</dbReference>
<dbReference type="Proteomes" id="UP000008672">
    <property type="component" value="Unassembled WGS sequence"/>
</dbReference>
<name>H3BB00_LATCH</name>
<dbReference type="EMBL" id="AFYH01057318">
    <property type="status" value="NOT_ANNOTATED_CDS"/>
    <property type="molecule type" value="Genomic_DNA"/>
</dbReference>
<dbReference type="OMA" id="CVAKEIR"/>
<reference evidence="2" key="3">
    <citation type="submission" date="2025-09" db="UniProtKB">
        <authorList>
            <consortium name="Ensembl"/>
        </authorList>
    </citation>
    <scope>IDENTIFICATION</scope>
</reference>
<evidence type="ECO:0000259" key="1">
    <source>
        <dbReference type="Pfam" id="PF14291"/>
    </source>
</evidence>
<evidence type="ECO:0000313" key="3">
    <source>
        <dbReference type="Proteomes" id="UP000008672"/>
    </source>
</evidence>
<evidence type="ECO:0000313" key="2">
    <source>
        <dbReference type="Ensembl" id="ENSLACP00000019071.1"/>
    </source>
</evidence>
<dbReference type="PANTHER" id="PTHR45749:SF21">
    <property type="entry name" value="DUF4371 DOMAIN-CONTAINING PROTEIN"/>
    <property type="match status" value="1"/>
</dbReference>
<dbReference type="GeneTree" id="ENSGT00940000164001"/>
<dbReference type="EMBL" id="AFYH01057317">
    <property type="status" value="NOT_ANNOTATED_CDS"/>
    <property type="molecule type" value="Genomic_DNA"/>
</dbReference>
<keyword evidence="3" id="KW-1185">Reference proteome</keyword>
<proteinExistence type="predicted"/>
<reference evidence="2" key="2">
    <citation type="submission" date="2025-08" db="UniProtKB">
        <authorList>
            <consortium name="Ensembl"/>
        </authorList>
    </citation>
    <scope>IDENTIFICATION</scope>
</reference>